<dbReference type="EMBL" id="LAZR01012679">
    <property type="protein sequence ID" value="KKM25622.1"/>
    <property type="molecule type" value="Genomic_DNA"/>
</dbReference>
<feature type="region of interest" description="Disordered" evidence="1">
    <location>
        <begin position="29"/>
        <end position="65"/>
    </location>
</feature>
<feature type="compositionally biased region" description="Basic residues" evidence="1">
    <location>
        <begin position="222"/>
        <end position="234"/>
    </location>
</feature>
<reference evidence="2" key="1">
    <citation type="journal article" date="2015" name="Nature">
        <title>Complex archaea that bridge the gap between prokaryotes and eukaryotes.</title>
        <authorList>
            <person name="Spang A."/>
            <person name="Saw J.H."/>
            <person name="Jorgensen S.L."/>
            <person name="Zaremba-Niedzwiedzka K."/>
            <person name="Martijn J."/>
            <person name="Lind A.E."/>
            <person name="van Eijk R."/>
            <person name="Schleper C."/>
            <person name="Guy L."/>
            <person name="Ettema T.J."/>
        </authorList>
    </citation>
    <scope>NUCLEOTIDE SEQUENCE</scope>
</reference>
<accession>A0A0F9IDU8</accession>
<feature type="region of interest" description="Disordered" evidence="1">
    <location>
        <begin position="208"/>
        <end position="234"/>
    </location>
</feature>
<feature type="non-terminal residue" evidence="2">
    <location>
        <position position="1"/>
    </location>
</feature>
<proteinExistence type="predicted"/>
<protein>
    <submittedName>
        <fullName evidence="2">Uncharacterized protein</fullName>
    </submittedName>
</protein>
<comment type="caution">
    <text evidence="2">The sequence shown here is derived from an EMBL/GenBank/DDBJ whole genome shotgun (WGS) entry which is preliminary data.</text>
</comment>
<gene>
    <name evidence="2" type="ORF">LCGC14_1593180</name>
</gene>
<organism evidence="2">
    <name type="scientific">marine sediment metagenome</name>
    <dbReference type="NCBI Taxonomy" id="412755"/>
    <lineage>
        <taxon>unclassified sequences</taxon>
        <taxon>metagenomes</taxon>
        <taxon>ecological metagenomes</taxon>
    </lineage>
</organism>
<evidence type="ECO:0000313" key="2">
    <source>
        <dbReference type="EMBL" id="KKM25622.1"/>
    </source>
</evidence>
<name>A0A0F9IDU8_9ZZZZ</name>
<evidence type="ECO:0000256" key="1">
    <source>
        <dbReference type="SAM" id="MobiDB-lite"/>
    </source>
</evidence>
<feature type="compositionally biased region" description="Polar residues" evidence="1">
    <location>
        <begin position="45"/>
        <end position="59"/>
    </location>
</feature>
<dbReference type="AlphaFoldDB" id="A0A0F9IDU8"/>
<sequence>PSGAPVEPPKEPPLENQYPEILRRVQKLEGENQTLQTRLDERSTYEQPSQAGQPQSTEQKIAEMTDEQIETGIEYYKDDPEYASVIPKMREALRFRSEDRVYKRIKAEGVQSRAAQKVEERGYEADNPITKRAQAIMASMQHDPEGFINRATEIAYIMAEHELNDGQDGGALSEFQRAAAAGKTGADVGLPASPASDDIELTAVERAQAEENEDPDWGNKMLKTKRTLAAQRRG</sequence>